<keyword evidence="6" id="KW-0862">Zinc</keyword>
<dbReference type="SMART" id="SM00291">
    <property type="entry name" value="ZnF_ZZ"/>
    <property type="match status" value="1"/>
</dbReference>
<dbReference type="PROSITE" id="PS50135">
    <property type="entry name" value="ZF_ZZ_2"/>
    <property type="match status" value="1"/>
</dbReference>
<reference evidence="11" key="1">
    <citation type="submission" date="2025-08" db="UniProtKB">
        <authorList>
            <consortium name="Ensembl"/>
        </authorList>
    </citation>
    <scope>IDENTIFICATION</scope>
</reference>
<dbReference type="InterPro" id="IPR043145">
    <property type="entry name" value="Znf_ZZ_sf"/>
</dbReference>
<name>A0A8C1WJY5_CYPCA</name>
<dbReference type="PROSITE" id="PS01357">
    <property type="entry name" value="ZF_ZZ_1"/>
    <property type="match status" value="1"/>
</dbReference>
<dbReference type="FunFam" id="1.10.238.10:FF:000016">
    <property type="entry name" value="Dystrobrevin alpha"/>
    <property type="match status" value="1"/>
</dbReference>
<dbReference type="AlphaFoldDB" id="A0A8C1WJY5"/>
<dbReference type="InterPro" id="IPR011992">
    <property type="entry name" value="EF-hand-dom_pair"/>
</dbReference>
<dbReference type="PANTHER" id="PTHR12268:SF22">
    <property type="entry name" value="DYSTROBREVIN BETA"/>
    <property type="match status" value="1"/>
</dbReference>
<evidence type="ECO:0000256" key="6">
    <source>
        <dbReference type="ARBA" id="ARBA00022833"/>
    </source>
</evidence>
<evidence type="ECO:0000256" key="7">
    <source>
        <dbReference type="PIRNR" id="PIRNR038204"/>
    </source>
</evidence>
<dbReference type="GO" id="GO:0099536">
    <property type="term" value="P:synaptic signaling"/>
    <property type="evidence" value="ECO:0007669"/>
    <property type="project" value="TreeGrafter"/>
</dbReference>
<proteinExistence type="inferred from homology"/>
<dbReference type="Ensembl" id="ENSCCRT00015070345.1">
    <property type="protein sequence ID" value="ENSCCRP00015068140.1"/>
    <property type="gene ID" value="ENSCCRG00015027702.1"/>
</dbReference>
<accession>A0A8C1WJY5</accession>
<evidence type="ECO:0000256" key="9">
    <source>
        <dbReference type="SAM" id="MobiDB-lite"/>
    </source>
</evidence>
<evidence type="ECO:0000256" key="3">
    <source>
        <dbReference type="ARBA" id="ARBA00022490"/>
    </source>
</evidence>
<evidence type="ECO:0000313" key="11">
    <source>
        <dbReference type="Ensembl" id="ENSCCRP00015068140.1"/>
    </source>
</evidence>
<evidence type="ECO:0000256" key="1">
    <source>
        <dbReference type="ARBA" id="ARBA00004496"/>
    </source>
</evidence>
<dbReference type="CDD" id="cd02334">
    <property type="entry name" value="ZZ_dystrophin"/>
    <property type="match status" value="1"/>
</dbReference>
<dbReference type="GO" id="GO:0005886">
    <property type="term" value="C:plasma membrane"/>
    <property type="evidence" value="ECO:0007669"/>
    <property type="project" value="TreeGrafter"/>
</dbReference>
<dbReference type="InterPro" id="IPR000433">
    <property type="entry name" value="Znf_ZZ"/>
</dbReference>
<keyword evidence="4" id="KW-0479">Metal-binding</keyword>
<dbReference type="InterPro" id="IPR050774">
    <property type="entry name" value="KCMF1/Dystrophin"/>
</dbReference>
<dbReference type="Gene3D" id="1.10.238.10">
    <property type="entry name" value="EF-hand"/>
    <property type="match status" value="1"/>
</dbReference>
<dbReference type="PIRSF" id="PIRSF038204">
    <property type="entry name" value="Distrobrevin"/>
    <property type="match status" value="1"/>
</dbReference>
<feature type="compositionally biased region" description="Polar residues" evidence="9">
    <location>
        <begin position="492"/>
        <end position="502"/>
    </location>
</feature>
<evidence type="ECO:0000256" key="2">
    <source>
        <dbReference type="ARBA" id="ARBA00009563"/>
    </source>
</evidence>
<dbReference type="Proteomes" id="UP000694700">
    <property type="component" value="Unplaced"/>
</dbReference>
<dbReference type="SUPFAM" id="SSF47473">
    <property type="entry name" value="EF-hand"/>
    <property type="match status" value="1"/>
</dbReference>
<dbReference type="Pfam" id="PF09069">
    <property type="entry name" value="EF-hand_3"/>
    <property type="match status" value="1"/>
</dbReference>
<organism evidence="11 12">
    <name type="scientific">Cyprinus carpio</name>
    <name type="common">Common carp</name>
    <dbReference type="NCBI Taxonomy" id="7962"/>
    <lineage>
        <taxon>Eukaryota</taxon>
        <taxon>Metazoa</taxon>
        <taxon>Chordata</taxon>
        <taxon>Craniata</taxon>
        <taxon>Vertebrata</taxon>
        <taxon>Euteleostomi</taxon>
        <taxon>Actinopterygii</taxon>
        <taxon>Neopterygii</taxon>
        <taxon>Teleostei</taxon>
        <taxon>Ostariophysi</taxon>
        <taxon>Cypriniformes</taxon>
        <taxon>Cyprinidae</taxon>
        <taxon>Cyprininae</taxon>
        <taxon>Cyprinus</taxon>
    </lineage>
</organism>
<comment type="subcellular location">
    <subcellularLocation>
        <location evidence="1 7">Cytoplasm</location>
    </subcellularLocation>
</comment>
<dbReference type="PANTHER" id="PTHR12268">
    <property type="entry name" value="E3 UBIQUITIN-PROTEIN LIGASE KCMF1"/>
    <property type="match status" value="1"/>
</dbReference>
<comment type="similarity">
    <text evidence="2 7">Belongs to the dystrophin family. Dystrobrevin subfamily.</text>
</comment>
<dbReference type="SUPFAM" id="SSF57850">
    <property type="entry name" value="RING/U-box"/>
    <property type="match status" value="1"/>
</dbReference>
<dbReference type="GO" id="GO:0045202">
    <property type="term" value="C:synapse"/>
    <property type="evidence" value="ECO:0007669"/>
    <property type="project" value="TreeGrafter"/>
</dbReference>
<dbReference type="GO" id="GO:0005737">
    <property type="term" value="C:cytoplasm"/>
    <property type="evidence" value="ECO:0007669"/>
    <property type="project" value="UniProtKB-SubCell"/>
</dbReference>
<dbReference type="Pfam" id="PF00569">
    <property type="entry name" value="ZZ"/>
    <property type="match status" value="1"/>
</dbReference>
<evidence type="ECO:0000313" key="12">
    <source>
        <dbReference type="Proteomes" id="UP000694700"/>
    </source>
</evidence>
<feature type="region of interest" description="Disordered" evidence="9">
    <location>
        <begin position="484"/>
        <end position="535"/>
    </location>
</feature>
<keyword evidence="5 8" id="KW-0863">Zinc-finger</keyword>
<evidence type="ECO:0000256" key="5">
    <source>
        <dbReference type="ARBA" id="ARBA00022771"/>
    </source>
</evidence>
<evidence type="ECO:0000256" key="4">
    <source>
        <dbReference type="ARBA" id="ARBA00022723"/>
    </source>
</evidence>
<dbReference type="InterPro" id="IPR015154">
    <property type="entry name" value="EF-hand_dom_typ2"/>
</dbReference>
<keyword evidence="3 7" id="KW-0963">Cytoplasm</keyword>
<dbReference type="InterPro" id="IPR017432">
    <property type="entry name" value="Distrobrevin"/>
</dbReference>
<dbReference type="GO" id="GO:0008270">
    <property type="term" value="F:zinc ion binding"/>
    <property type="evidence" value="ECO:0007669"/>
    <property type="project" value="UniProtKB-KW"/>
</dbReference>
<protein>
    <recommendedName>
        <fullName evidence="7">Dystrobrevin</fullName>
    </recommendedName>
</protein>
<evidence type="ECO:0000259" key="10">
    <source>
        <dbReference type="PROSITE" id="PS50135"/>
    </source>
</evidence>
<evidence type="ECO:0000256" key="8">
    <source>
        <dbReference type="PROSITE-ProRule" id="PRU00228"/>
    </source>
</evidence>
<sequence length="583" mass="65713">MIQFCSLLCSRIHESMILCLSDVQCCLLRKFGDHIPEDVAQFYLAEMVMAISSVHSDAQGRLMVFSVKVMLSVLCGGKLVDKLRYIFSQISDTHGAMVMSKFDHFLQEGLKLPTAVFEGPSFGYMDHFARSCFPQQKKVMLNMFLDTLMSDSPPQCLIWLPLLHRLANVENVHHRVACSFCRSEGMTGFRYRCQQCFNYQLCQNCFWRGHASGNHNNQHEMKEHSSWKSPAKKLGRAISKSLGCVPSREPSHPVYPEYPEKPLNLSNIVPPRPIGNMNEPVLPPSAGPSPTKRPPTLATAQRMNEEHALIAAYVNKLQSSPRALDSASRTDEEHKLIARYASRLATDPGHTGRPSDFSYNMNKQQRELIMQLENKNRYSHSQLHMKIYIQFLLLDFSLSECVKDNSVCVFREILQEIQRLRTEHEQACQPTPERVQQNPTLLAELRQLRQRKDELEQRMSSLQESRRELMVQLEGLMKLLKDEEQRQAAQAAGSSPSHTSPRSVPMPIRSPSAGSTPTYAGHTPTHGPQDSLAGVGGDVQEAFAQGPRRNLRNDLLVAADSITNTVSSLVKELNSGTIMMHCG</sequence>
<dbReference type="Gene3D" id="3.30.60.90">
    <property type="match status" value="1"/>
</dbReference>
<feature type="domain" description="ZZ-type" evidence="10">
    <location>
        <begin position="173"/>
        <end position="229"/>
    </location>
</feature>